<dbReference type="GO" id="GO:0016020">
    <property type="term" value="C:membrane"/>
    <property type="evidence" value="ECO:0007669"/>
    <property type="project" value="TreeGrafter"/>
</dbReference>
<keyword evidence="3" id="KW-0472">Membrane</keyword>
<dbReference type="InterPro" id="IPR000008">
    <property type="entry name" value="C2_dom"/>
</dbReference>
<dbReference type="InterPro" id="IPR035892">
    <property type="entry name" value="C2_domain_sf"/>
</dbReference>
<dbReference type="SUPFAM" id="SSF49562">
    <property type="entry name" value="C2 domain (Calcium/lipid-binding domain, CaLB)"/>
    <property type="match status" value="1"/>
</dbReference>
<protein>
    <submittedName>
        <fullName evidence="5">SYT4 protein</fullName>
    </submittedName>
</protein>
<organism evidence="5 6">
    <name type="scientific">Symbiodinium pilosum</name>
    <name type="common">Dinoflagellate</name>
    <dbReference type="NCBI Taxonomy" id="2952"/>
    <lineage>
        <taxon>Eukaryota</taxon>
        <taxon>Sar</taxon>
        <taxon>Alveolata</taxon>
        <taxon>Dinophyceae</taxon>
        <taxon>Suessiales</taxon>
        <taxon>Symbiodiniaceae</taxon>
        <taxon>Symbiodinium</taxon>
    </lineage>
</organism>
<dbReference type="AlphaFoldDB" id="A0A812IYG2"/>
<reference evidence="5" key="1">
    <citation type="submission" date="2021-02" db="EMBL/GenBank/DDBJ databases">
        <authorList>
            <person name="Dougan E. K."/>
            <person name="Rhodes N."/>
            <person name="Thang M."/>
            <person name="Chan C."/>
        </authorList>
    </citation>
    <scope>NUCLEOTIDE SEQUENCE</scope>
</reference>
<dbReference type="Proteomes" id="UP000649617">
    <property type="component" value="Unassembled WGS sequence"/>
</dbReference>
<evidence type="ECO:0000313" key="6">
    <source>
        <dbReference type="Proteomes" id="UP000649617"/>
    </source>
</evidence>
<keyword evidence="2" id="KW-0106">Calcium</keyword>
<keyword evidence="1" id="KW-0479">Metal-binding</keyword>
<dbReference type="PANTHER" id="PTHR45911:SF4">
    <property type="entry name" value="MULTIPLE C2 AND TRANSMEMBRANE DOMAIN-CONTAINING PROTEIN"/>
    <property type="match status" value="1"/>
</dbReference>
<sequence length="805" mass="89435">MHIWGTRGWVQGSLATQRSAVMKEIAMQMEQGLPSAFVKVHEYRWHRLRTALVTTHPVYELCLCDLHITAAKRAKIIMDCLLGSLAFVALFFSVDGSAVAARSPSECPIEQGTFLWYTFVALLSVTLNFLPGSLETHLAWRSFVQEDVTHRRWQLWRRRCKDSGFWVFSVALTLLHLLVITAFLANLAEADEYKWMFTFAVVIFRKIVIVPLLACLLSSLGTELVMCGSSGDRILPPKKLGLDIQQLSSMRSADSIDVPPSTSESGGASKLWLEKVQELAGRGMTIRQLLDFYASLGHGSMEHFDPSRSTTHDVVRQAIIPRSLQLREARCFVVQVHRATGLATMDLMSGSDPYCVVSVQGPSALPKPWKGGGRTSCVENDPNPVWEEAFLLEDVYRGEDSLHLSVWDRDFLSSDDPLGCLSVETERFWQGLSLVQQLQFENPSEDGERCGWLYASITAYASLEKAKEAKEAAHIIQTSRMPRSGPRITSLWRQMKSQSSSMLAGLAGEDVGTDADEQAVIGSGFSPSKLRCASRGILSEEREDMEGYAYATAVSGGRANFAAKMVTHSWRNKFSHLVAAVLADALNAEKYDELAQSLAHREFMTLTEALRKRGQLDVRYWICAFSVNQHTGICASPPPSDSTGYAITPCGCSTAKHFSGELSEMNKFDDMMAYLKDSWSAKGKARFEQVVAMEADFSLLTRVWCLAELVEAREIHLPQAIKIHSAAARDLCLDRLAQLDVRDAEASFPSDKDFVLGKIHDPEAFNKDLQDLVLHRLHSFLQGGRVRTAAAIFDEVVLAAFSLAI</sequence>
<evidence type="ECO:0000256" key="1">
    <source>
        <dbReference type="ARBA" id="ARBA00022723"/>
    </source>
</evidence>
<proteinExistence type="predicted"/>
<name>A0A812IYG2_SYMPI</name>
<dbReference type="CDD" id="cd00030">
    <property type="entry name" value="C2"/>
    <property type="match status" value="1"/>
</dbReference>
<dbReference type="GO" id="GO:0005509">
    <property type="term" value="F:calcium ion binding"/>
    <property type="evidence" value="ECO:0007669"/>
    <property type="project" value="TreeGrafter"/>
</dbReference>
<feature type="transmembrane region" description="Helical" evidence="3">
    <location>
        <begin position="165"/>
        <end position="185"/>
    </location>
</feature>
<dbReference type="PANTHER" id="PTHR45911">
    <property type="entry name" value="C2 DOMAIN-CONTAINING PROTEIN"/>
    <property type="match status" value="1"/>
</dbReference>
<gene>
    <name evidence="5" type="primary">SYT4</name>
    <name evidence="5" type="ORF">SPIL2461_LOCUS1399</name>
</gene>
<keyword evidence="3" id="KW-1133">Transmembrane helix</keyword>
<feature type="transmembrane region" description="Helical" evidence="3">
    <location>
        <begin position="114"/>
        <end position="131"/>
    </location>
</feature>
<dbReference type="PROSITE" id="PS50004">
    <property type="entry name" value="C2"/>
    <property type="match status" value="1"/>
</dbReference>
<evidence type="ECO:0000313" key="5">
    <source>
        <dbReference type="EMBL" id="CAE7188969.1"/>
    </source>
</evidence>
<evidence type="ECO:0000256" key="3">
    <source>
        <dbReference type="SAM" id="Phobius"/>
    </source>
</evidence>
<keyword evidence="6" id="KW-1185">Reference proteome</keyword>
<keyword evidence="3" id="KW-0812">Transmembrane</keyword>
<evidence type="ECO:0000256" key="2">
    <source>
        <dbReference type="ARBA" id="ARBA00022837"/>
    </source>
</evidence>
<evidence type="ECO:0000259" key="4">
    <source>
        <dbReference type="PROSITE" id="PS50004"/>
    </source>
</evidence>
<comment type="caution">
    <text evidence="5">The sequence shown here is derived from an EMBL/GenBank/DDBJ whole genome shotgun (WGS) entry which is preliminary data.</text>
</comment>
<dbReference type="Gene3D" id="2.60.40.150">
    <property type="entry name" value="C2 domain"/>
    <property type="match status" value="1"/>
</dbReference>
<dbReference type="Pfam" id="PF00168">
    <property type="entry name" value="C2"/>
    <property type="match status" value="1"/>
</dbReference>
<dbReference type="EMBL" id="CAJNIZ010001340">
    <property type="protein sequence ID" value="CAE7188969.1"/>
    <property type="molecule type" value="Genomic_DNA"/>
</dbReference>
<feature type="transmembrane region" description="Helical" evidence="3">
    <location>
        <begin position="76"/>
        <end position="94"/>
    </location>
</feature>
<dbReference type="OrthoDB" id="73919at2759"/>
<feature type="domain" description="C2" evidence="4">
    <location>
        <begin position="316"/>
        <end position="442"/>
    </location>
</feature>
<dbReference type="SMART" id="SM00239">
    <property type="entry name" value="C2"/>
    <property type="match status" value="1"/>
</dbReference>
<accession>A0A812IYG2</accession>